<dbReference type="SUPFAM" id="SSF47413">
    <property type="entry name" value="lambda repressor-like DNA-binding domains"/>
    <property type="match status" value="1"/>
</dbReference>
<evidence type="ECO:0000256" key="1">
    <source>
        <dbReference type="SAM" id="MobiDB-lite"/>
    </source>
</evidence>
<keyword evidence="2" id="KW-0472">Membrane</keyword>
<name>A0A1I3Y9C0_HALDA</name>
<keyword evidence="2" id="KW-1133">Transmembrane helix</keyword>
<feature type="transmembrane region" description="Helical" evidence="2">
    <location>
        <begin position="106"/>
        <end position="127"/>
    </location>
</feature>
<sequence>MEIGARLKETREAKGLSLESLQETTKIQKRYLQAIEKNEFQVLPGKFYTRAFIREYASAVGLDPEQVMEEHKNELPTFEEESAVQYSRVQRTKKETAQKSGNSSRVLPTILTVGLIVGLIFVVWVVWQNMGDAENENTESNANPNDEINVPEGKEEEDPSNESTENEDAEADESADSTDEKPESSEEKQDGEEESTEGQMDVQLTEEGTGSFPEHTYEITGVSERTVTIELTGRAYMEVQSPKGGEDLVTPKEYTEEESPMTLELGENDSVFIKTGNAPGTVVKVNEQEVPFPDAELSTQKLLLQFK</sequence>
<dbReference type="Gene3D" id="1.10.260.40">
    <property type="entry name" value="lambda repressor-like DNA-binding domains"/>
    <property type="match status" value="1"/>
</dbReference>
<dbReference type="Pfam" id="PF13413">
    <property type="entry name" value="HTH_25"/>
    <property type="match status" value="1"/>
</dbReference>
<feature type="compositionally biased region" description="Basic and acidic residues" evidence="1">
    <location>
        <begin position="178"/>
        <end position="188"/>
    </location>
</feature>
<accession>A0A1I3Y9C0</accession>
<dbReference type="Proteomes" id="UP000183557">
    <property type="component" value="Unassembled WGS sequence"/>
</dbReference>
<evidence type="ECO:0000313" key="3">
    <source>
        <dbReference type="EMBL" id="SFK28340.1"/>
    </source>
</evidence>
<dbReference type="GO" id="GO:0003677">
    <property type="term" value="F:DNA binding"/>
    <property type="evidence" value="ECO:0007669"/>
    <property type="project" value="InterPro"/>
</dbReference>
<dbReference type="CDD" id="cd00093">
    <property type="entry name" value="HTH_XRE"/>
    <property type="match status" value="1"/>
</dbReference>
<dbReference type="EMBL" id="FOSB01000010">
    <property type="protein sequence ID" value="SFK28340.1"/>
    <property type="molecule type" value="Genomic_DNA"/>
</dbReference>
<keyword evidence="2" id="KW-0812">Transmembrane</keyword>
<dbReference type="PANTHER" id="PTHR34475">
    <property type="match status" value="1"/>
</dbReference>
<keyword evidence="4" id="KW-1185">Reference proteome</keyword>
<dbReference type="AlphaFoldDB" id="A0A1I3Y9C0"/>
<gene>
    <name evidence="3" type="ORF">SAMN04487936_110107</name>
</gene>
<dbReference type="InterPro" id="IPR050400">
    <property type="entry name" value="Bact_Cytoskel_RodZ"/>
</dbReference>
<reference evidence="4" key="1">
    <citation type="submission" date="2016-10" db="EMBL/GenBank/DDBJ databases">
        <authorList>
            <person name="Varghese N."/>
            <person name="Submissions S."/>
        </authorList>
    </citation>
    <scope>NUCLEOTIDE SEQUENCE [LARGE SCALE GENOMIC DNA]</scope>
    <source>
        <strain evidence="4">CGMCC 1.3704</strain>
    </source>
</reference>
<feature type="region of interest" description="Disordered" evidence="1">
    <location>
        <begin position="134"/>
        <end position="221"/>
    </location>
</feature>
<dbReference type="PANTHER" id="PTHR34475:SF1">
    <property type="entry name" value="CYTOSKELETON PROTEIN RODZ"/>
    <property type="match status" value="1"/>
</dbReference>
<protein>
    <submittedName>
        <fullName evidence="3">Helix-turn-helix domain-containing protein</fullName>
    </submittedName>
</protein>
<organism evidence="3 4">
    <name type="scientific">Halobacillus dabanensis</name>
    <dbReference type="NCBI Taxonomy" id="240302"/>
    <lineage>
        <taxon>Bacteria</taxon>
        <taxon>Bacillati</taxon>
        <taxon>Bacillota</taxon>
        <taxon>Bacilli</taxon>
        <taxon>Bacillales</taxon>
        <taxon>Bacillaceae</taxon>
        <taxon>Halobacillus</taxon>
    </lineage>
</organism>
<evidence type="ECO:0000313" key="4">
    <source>
        <dbReference type="Proteomes" id="UP000183557"/>
    </source>
</evidence>
<feature type="compositionally biased region" description="Acidic residues" evidence="1">
    <location>
        <begin position="154"/>
        <end position="177"/>
    </location>
</feature>
<evidence type="ECO:0000256" key="2">
    <source>
        <dbReference type="SAM" id="Phobius"/>
    </source>
</evidence>
<dbReference type="InterPro" id="IPR010982">
    <property type="entry name" value="Lambda_DNA-bd_dom_sf"/>
</dbReference>
<proteinExistence type="predicted"/>
<dbReference type="InterPro" id="IPR001387">
    <property type="entry name" value="Cro/C1-type_HTH"/>
</dbReference>